<protein>
    <submittedName>
        <fullName evidence="3">Pyrrolo-quinoline quinone</fullName>
    </submittedName>
</protein>
<dbReference type="InterPro" id="IPR018391">
    <property type="entry name" value="PQQ_b-propeller_rpt"/>
</dbReference>
<sequence length="434" mass="46604" precursor="true">MKTLQTLALLSLSTLVVHAENWPQWRGPALNGTSPETGLPTTWTRDTVKWTAPMPGPSGASPIVWGDTVFVVSPDADKNLALIALNRKDGKVLWQKQIATGDITKGRANMASCSPVTDGKTVYVVFGTGDIAALDFSGKVLWNRNLSSEYGRLSFNWIYGSSPLLFQGRLYLQVLQRNPAPADYPGQAGGDPARESFLLCLDPATGKNIWKVARTSTAHDESQESFGTPVPAVGKDGKVQLLVAGGDCLSAHDPATGAELWRGYGLNPTQRGDMRSVPSPVSVDGLAIAAGPKKGPLLAFRTDMKGDISEKGLAWKFDERHTPDVCTPVYYNGKLFVLDGDSHTLSALDPRTGEKKWQGEIPTRAVVRSSPVAADGKLYFIDERNNVFVVGAGDKFEVLGNIPMGDSEGTRATIAISSGDLFIRTPQAVYCVGK</sequence>
<feature type="domain" description="Pyrrolo-quinoline quinone repeat" evidence="2">
    <location>
        <begin position="323"/>
        <end position="390"/>
    </location>
</feature>
<comment type="caution">
    <text evidence="3">The sequence shown here is derived from an EMBL/GenBank/DDBJ whole genome shotgun (WGS) entry which is preliminary data.</text>
</comment>
<dbReference type="Gene3D" id="2.130.10.10">
    <property type="entry name" value="YVTN repeat-like/Quinoprotein amine dehydrogenase"/>
    <property type="match status" value="1"/>
</dbReference>
<dbReference type="InParanoid" id="B4D0E3"/>
<dbReference type="Pfam" id="PF13360">
    <property type="entry name" value="PQQ_2"/>
    <property type="match status" value="3"/>
</dbReference>
<name>B4D0E3_9BACT</name>
<dbReference type="PANTHER" id="PTHR34512">
    <property type="entry name" value="CELL SURFACE PROTEIN"/>
    <property type="match status" value="1"/>
</dbReference>
<feature type="domain" description="Pyrrolo-quinoline quinone repeat" evidence="2">
    <location>
        <begin position="198"/>
        <end position="298"/>
    </location>
</feature>
<dbReference type="Gene3D" id="2.40.10.480">
    <property type="match status" value="1"/>
</dbReference>
<dbReference type="AlphaFoldDB" id="B4D0E3"/>
<keyword evidence="4" id="KW-1185">Reference proteome</keyword>
<feature type="signal peptide" evidence="1">
    <location>
        <begin position="1"/>
        <end position="19"/>
    </location>
</feature>
<dbReference type="STRING" id="497964.CfE428DRAFT_2394"/>
<evidence type="ECO:0000313" key="4">
    <source>
        <dbReference type="Proteomes" id="UP000005824"/>
    </source>
</evidence>
<dbReference type="EMBL" id="ABVL01000006">
    <property type="protein sequence ID" value="EDY19805.1"/>
    <property type="molecule type" value="Genomic_DNA"/>
</dbReference>
<dbReference type="InterPro" id="IPR002372">
    <property type="entry name" value="PQQ_rpt_dom"/>
</dbReference>
<dbReference type="RefSeq" id="WP_006979719.1">
    <property type="nucleotide sequence ID" value="NZ_ABVL01000006.1"/>
</dbReference>
<dbReference type="PANTHER" id="PTHR34512:SF30">
    <property type="entry name" value="OUTER MEMBRANE PROTEIN ASSEMBLY FACTOR BAMB"/>
    <property type="match status" value="1"/>
</dbReference>
<reference evidence="3 4" key="1">
    <citation type="journal article" date="2011" name="J. Bacteriol.">
        <title>Genome sequence of Chthoniobacter flavus Ellin428, an aerobic heterotrophic soil bacterium.</title>
        <authorList>
            <person name="Kant R."/>
            <person name="van Passel M.W."/>
            <person name="Palva A."/>
            <person name="Lucas S."/>
            <person name="Lapidus A."/>
            <person name="Glavina Del Rio T."/>
            <person name="Dalin E."/>
            <person name="Tice H."/>
            <person name="Bruce D."/>
            <person name="Goodwin L."/>
            <person name="Pitluck S."/>
            <person name="Larimer F.W."/>
            <person name="Land M.L."/>
            <person name="Hauser L."/>
            <person name="Sangwan P."/>
            <person name="de Vos W.M."/>
            <person name="Janssen P.H."/>
            <person name="Smidt H."/>
        </authorList>
    </citation>
    <scope>NUCLEOTIDE SEQUENCE [LARGE SCALE GENOMIC DNA]</scope>
    <source>
        <strain evidence="3 4">Ellin428</strain>
    </source>
</reference>
<gene>
    <name evidence="3" type="ORF">CfE428DRAFT_2394</name>
</gene>
<dbReference type="InterPro" id="IPR011047">
    <property type="entry name" value="Quinoprotein_ADH-like_sf"/>
</dbReference>
<evidence type="ECO:0000256" key="1">
    <source>
        <dbReference type="SAM" id="SignalP"/>
    </source>
</evidence>
<proteinExistence type="predicted"/>
<dbReference type="Proteomes" id="UP000005824">
    <property type="component" value="Unassembled WGS sequence"/>
</dbReference>
<feature type="chain" id="PRO_5002802283" evidence="1">
    <location>
        <begin position="20"/>
        <end position="434"/>
    </location>
</feature>
<dbReference type="InterPro" id="IPR015943">
    <property type="entry name" value="WD40/YVTN_repeat-like_dom_sf"/>
</dbReference>
<evidence type="ECO:0000259" key="2">
    <source>
        <dbReference type="Pfam" id="PF13360"/>
    </source>
</evidence>
<dbReference type="eggNOG" id="COG1520">
    <property type="taxonomic scope" value="Bacteria"/>
</dbReference>
<accession>B4D0E3</accession>
<evidence type="ECO:0000313" key="3">
    <source>
        <dbReference type="EMBL" id="EDY19805.1"/>
    </source>
</evidence>
<dbReference type="SUPFAM" id="SSF50998">
    <property type="entry name" value="Quinoprotein alcohol dehydrogenase-like"/>
    <property type="match status" value="1"/>
</dbReference>
<organism evidence="3 4">
    <name type="scientific">Chthoniobacter flavus Ellin428</name>
    <dbReference type="NCBI Taxonomy" id="497964"/>
    <lineage>
        <taxon>Bacteria</taxon>
        <taxon>Pseudomonadati</taxon>
        <taxon>Verrucomicrobiota</taxon>
        <taxon>Spartobacteria</taxon>
        <taxon>Chthoniobacterales</taxon>
        <taxon>Chthoniobacteraceae</taxon>
        <taxon>Chthoniobacter</taxon>
    </lineage>
</organism>
<keyword evidence="1" id="KW-0732">Signal</keyword>
<dbReference type="SMART" id="SM00564">
    <property type="entry name" value="PQQ"/>
    <property type="match status" value="4"/>
</dbReference>
<feature type="domain" description="Pyrrolo-quinoline quinone repeat" evidence="2">
    <location>
        <begin position="48"/>
        <end position="149"/>
    </location>
</feature>